<organism evidence="5 6">
    <name type="scientific">Trametes coccinea (strain BRFM310)</name>
    <name type="common">Pycnoporus coccineus</name>
    <dbReference type="NCBI Taxonomy" id="1353009"/>
    <lineage>
        <taxon>Eukaryota</taxon>
        <taxon>Fungi</taxon>
        <taxon>Dikarya</taxon>
        <taxon>Basidiomycota</taxon>
        <taxon>Agaricomycotina</taxon>
        <taxon>Agaricomycetes</taxon>
        <taxon>Polyporales</taxon>
        <taxon>Polyporaceae</taxon>
        <taxon>Trametes</taxon>
    </lineage>
</organism>
<dbReference type="GO" id="GO:0005524">
    <property type="term" value="F:ATP binding"/>
    <property type="evidence" value="ECO:0007669"/>
    <property type="project" value="UniProtKB-KW"/>
</dbReference>
<dbReference type="AlphaFoldDB" id="A0A1Y2J0L6"/>
<dbReference type="GO" id="GO:0005739">
    <property type="term" value="C:mitochondrion"/>
    <property type="evidence" value="ECO:0007669"/>
    <property type="project" value="TreeGrafter"/>
</dbReference>
<dbReference type="InterPro" id="IPR027417">
    <property type="entry name" value="P-loop_NTPase"/>
</dbReference>
<evidence type="ECO:0000256" key="1">
    <source>
        <dbReference type="ARBA" id="ARBA00010322"/>
    </source>
</evidence>
<accession>A0A1Y2J0L6</accession>
<dbReference type="Pfam" id="PF03969">
    <property type="entry name" value="AFG1_ATPase"/>
    <property type="match status" value="1"/>
</dbReference>
<evidence type="ECO:0000313" key="6">
    <source>
        <dbReference type="Proteomes" id="UP000193067"/>
    </source>
</evidence>
<keyword evidence="3" id="KW-0067">ATP-binding</keyword>
<proteinExistence type="inferred from homology"/>
<dbReference type="Gene3D" id="3.40.50.300">
    <property type="entry name" value="P-loop containing nucleotide triphosphate hydrolases"/>
    <property type="match status" value="1"/>
</dbReference>
<dbReference type="OrthoDB" id="2193432at2759"/>
<evidence type="ECO:0000256" key="4">
    <source>
        <dbReference type="SAM" id="MobiDB-lite"/>
    </source>
</evidence>
<evidence type="ECO:0000256" key="3">
    <source>
        <dbReference type="ARBA" id="ARBA00022840"/>
    </source>
</evidence>
<sequence>MQLRRLHKDIEGYAPPAVLARHLNQTHAFRASEISGAELHNSDPWWKVPGPTPNPEDNTSADLVRVRTHAEEIEDLTTPKGLLITGPPGSGKSFVIDLWFSTVPTPYKARKHYSELVLEIYRAVWEETRYRMTASYSSESASHTSSEPSRPWNNLIRDQWRQFLKSGLLPSRWKRQPNMSFSLSRTPVEPSIAYVVAQRLILRHWLLVFDEIQLLDVSSATLLADVLSWFWRMGGIIVGSSNKVPDDLYKNGVQRERLEPFVEALKARCPVVVMRSEKDWRAVRGSGGQKTWYTQAHRSQFEAQVAEILGAKPEPTSEDITVFGRKIHVPWSFEGICKFSFSELCDASLGPADYITLAARYHTFIITSIPILKLSAKNQARRFISLIDALYEARCRLICLAEATPEELFFPDAPAGEAPSIPAARESPDTLAASVDVDVMMAEAVGETQDVYRPNVSSYDAPNMERERIQSAPLALDKLSIFSGKDEQFAFKRALSRLLEMTSESYARDEQWNPLPASARKWETPSSSHALPHAPSSTSSQPLSTQREHPYSSRSSTSDFADEAFAHPSHPSSFDRPPAPRLSADHIWGVREDWGPRARDWGRGARVYSESAPSRTPPPGPREDASEPADDARPSGPGTARRQRAPSAPGPGKRGDGGGGGSGTS</sequence>
<dbReference type="PANTHER" id="PTHR12169:SF2">
    <property type="entry name" value="AFG1P"/>
    <property type="match status" value="1"/>
</dbReference>
<gene>
    <name evidence="5" type="ORF">PYCCODRAFT_1464084</name>
</gene>
<evidence type="ECO:0000256" key="2">
    <source>
        <dbReference type="ARBA" id="ARBA00022741"/>
    </source>
</evidence>
<evidence type="ECO:0000313" key="5">
    <source>
        <dbReference type="EMBL" id="OSD06949.1"/>
    </source>
</evidence>
<dbReference type="GO" id="GO:0016887">
    <property type="term" value="F:ATP hydrolysis activity"/>
    <property type="evidence" value="ECO:0007669"/>
    <property type="project" value="InterPro"/>
</dbReference>
<keyword evidence="2" id="KW-0547">Nucleotide-binding</keyword>
<feature type="region of interest" description="Disordered" evidence="4">
    <location>
        <begin position="595"/>
        <end position="665"/>
    </location>
</feature>
<dbReference type="SUPFAM" id="SSF52540">
    <property type="entry name" value="P-loop containing nucleoside triphosphate hydrolases"/>
    <property type="match status" value="1"/>
</dbReference>
<reference evidence="5 6" key="1">
    <citation type="journal article" date="2015" name="Biotechnol. Biofuels">
        <title>Enhanced degradation of softwood versus hardwood by the white-rot fungus Pycnoporus coccineus.</title>
        <authorList>
            <person name="Couturier M."/>
            <person name="Navarro D."/>
            <person name="Chevret D."/>
            <person name="Henrissat B."/>
            <person name="Piumi F."/>
            <person name="Ruiz-Duenas F.J."/>
            <person name="Martinez A.T."/>
            <person name="Grigoriev I.V."/>
            <person name="Riley R."/>
            <person name="Lipzen A."/>
            <person name="Berrin J.G."/>
            <person name="Master E.R."/>
            <person name="Rosso M.N."/>
        </authorList>
    </citation>
    <scope>NUCLEOTIDE SEQUENCE [LARGE SCALE GENOMIC DNA]</scope>
    <source>
        <strain evidence="5 6">BRFM310</strain>
    </source>
</reference>
<comment type="similarity">
    <text evidence="1">Belongs to the AFG1 ATPase family.</text>
</comment>
<feature type="region of interest" description="Disordered" evidence="4">
    <location>
        <begin position="518"/>
        <end position="580"/>
    </location>
</feature>
<evidence type="ECO:0008006" key="7">
    <source>
        <dbReference type="Google" id="ProtNLM"/>
    </source>
</evidence>
<name>A0A1Y2J0L6_TRAC3</name>
<dbReference type="EMBL" id="KZ084089">
    <property type="protein sequence ID" value="OSD06949.1"/>
    <property type="molecule type" value="Genomic_DNA"/>
</dbReference>
<dbReference type="PANTHER" id="PTHR12169">
    <property type="entry name" value="ATPASE N2B"/>
    <property type="match status" value="1"/>
</dbReference>
<feature type="compositionally biased region" description="Low complexity" evidence="4">
    <location>
        <begin position="524"/>
        <end position="545"/>
    </location>
</feature>
<protein>
    <recommendedName>
        <fullName evidence="7">AFG1-like ATPase</fullName>
    </recommendedName>
</protein>
<dbReference type="NCBIfam" id="NF040713">
    <property type="entry name" value="ZapE"/>
    <property type="match status" value="1"/>
</dbReference>
<feature type="compositionally biased region" description="Basic and acidic residues" evidence="4">
    <location>
        <begin position="621"/>
        <end position="633"/>
    </location>
</feature>
<dbReference type="Proteomes" id="UP000193067">
    <property type="component" value="Unassembled WGS sequence"/>
</dbReference>
<keyword evidence="6" id="KW-1185">Reference proteome</keyword>
<dbReference type="InterPro" id="IPR005654">
    <property type="entry name" value="ATPase_AFG1-like"/>
</dbReference>